<sequence>MALTFDPKAISLTEFKKVKCTRCNGTGRVPKYKHIDDGKCFACNGTRWVSVAIQSPPPLNEVPLFVTLQQVKDEWPQHDSFGDLKPSFRANFEKLIAAVGRRDDMAALVSIGDVGRAIGTGMARTLALKIPGIDYRTITRMILPTAERAAAAINEPSLSHAVAVARRLTDTSEEVEPLHRALIRHFASYHDTAESHVKRSEELTPLPN</sequence>
<proteinExistence type="predicted"/>
<reference evidence="1 2" key="1">
    <citation type="submission" date="2019-02" db="EMBL/GenBank/DDBJ databases">
        <title>The genomic architecture of introgression among sibling species of bacteria.</title>
        <authorList>
            <person name="Cavassim M.I.A."/>
            <person name="Moeskjaer S."/>
            <person name="Moslemi C."/>
            <person name="Fields B."/>
            <person name="Bachmann A."/>
            <person name="Vilhjalmsson B."/>
            <person name="Schierup M.H."/>
            <person name="Young J.P.W."/>
            <person name="Andersen S.U."/>
        </authorList>
    </citation>
    <scope>NUCLEOTIDE SEQUENCE [LARGE SCALE GENOMIC DNA]</scope>
    <source>
        <strain evidence="1 2">SM42</strain>
    </source>
</reference>
<comment type="caution">
    <text evidence="1">The sequence shown here is derived from an EMBL/GenBank/DDBJ whole genome shotgun (WGS) entry which is preliminary data.</text>
</comment>
<name>A0AAE8Q3I0_9HYPH</name>
<evidence type="ECO:0000313" key="1">
    <source>
        <dbReference type="EMBL" id="TBF00415.1"/>
    </source>
</evidence>
<dbReference type="Gene3D" id="6.20.20.10">
    <property type="match status" value="1"/>
</dbReference>
<gene>
    <name evidence="1" type="ORF">ELG94_39830</name>
</gene>
<protein>
    <submittedName>
        <fullName evidence="1">Uncharacterized protein</fullName>
    </submittedName>
</protein>
<accession>A0AAE8Q3I0</accession>
<dbReference type="AlphaFoldDB" id="A0AAE8Q3I0"/>
<evidence type="ECO:0000313" key="2">
    <source>
        <dbReference type="Proteomes" id="UP000291892"/>
    </source>
</evidence>
<dbReference type="EMBL" id="SIKX01000012">
    <property type="protein sequence ID" value="TBF00415.1"/>
    <property type="molecule type" value="Genomic_DNA"/>
</dbReference>
<dbReference type="RefSeq" id="WP_130775987.1">
    <property type="nucleotide sequence ID" value="NZ_SIKX01000012.1"/>
</dbReference>
<organism evidence="1 2">
    <name type="scientific">Rhizobium ruizarguesonis</name>
    <dbReference type="NCBI Taxonomy" id="2081791"/>
    <lineage>
        <taxon>Bacteria</taxon>
        <taxon>Pseudomonadati</taxon>
        <taxon>Pseudomonadota</taxon>
        <taxon>Alphaproteobacteria</taxon>
        <taxon>Hyphomicrobiales</taxon>
        <taxon>Rhizobiaceae</taxon>
        <taxon>Rhizobium/Agrobacterium group</taxon>
        <taxon>Rhizobium</taxon>
    </lineage>
</organism>
<dbReference type="Proteomes" id="UP000291892">
    <property type="component" value="Unassembled WGS sequence"/>
</dbReference>